<dbReference type="InterPro" id="IPR027417">
    <property type="entry name" value="P-loop_NTPase"/>
</dbReference>
<dbReference type="InterPro" id="IPR001977">
    <property type="entry name" value="Depp_CoAkinase"/>
</dbReference>
<dbReference type="EMBL" id="JBBUTG010000007">
    <property type="protein sequence ID" value="MEK8031979.1"/>
    <property type="molecule type" value="Genomic_DNA"/>
</dbReference>
<dbReference type="PANTHER" id="PTHR10695:SF46">
    <property type="entry name" value="BIFUNCTIONAL COENZYME A SYNTHASE-RELATED"/>
    <property type="match status" value="1"/>
</dbReference>
<comment type="subcellular location">
    <subcellularLocation>
        <location evidence="5">Cytoplasm</location>
    </subcellularLocation>
</comment>
<organism evidence="7 8">
    <name type="scientific">Ideonella lacteola</name>
    <dbReference type="NCBI Taxonomy" id="2984193"/>
    <lineage>
        <taxon>Bacteria</taxon>
        <taxon>Pseudomonadati</taxon>
        <taxon>Pseudomonadota</taxon>
        <taxon>Betaproteobacteria</taxon>
        <taxon>Burkholderiales</taxon>
        <taxon>Sphaerotilaceae</taxon>
        <taxon>Ideonella</taxon>
    </lineage>
</organism>
<accession>A0ABU9BS83</accession>
<comment type="function">
    <text evidence="5">Catalyzes the phosphorylation of the 3'-hydroxyl group of dephosphocoenzyme A to form coenzyme A.</text>
</comment>
<evidence type="ECO:0000256" key="1">
    <source>
        <dbReference type="ARBA" id="ARBA00009018"/>
    </source>
</evidence>
<evidence type="ECO:0000256" key="5">
    <source>
        <dbReference type="HAMAP-Rule" id="MF_00376"/>
    </source>
</evidence>
<dbReference type="PROSITE" id="PS51219">
    <property type="entry name" value="DPCK"/>
    <property type="match status" value="1"/>
</dbReference>
<proteinExistence type="inferred from homology"/>
<dbReference type="PANTHER" id="PTHR10695">
    <property type="entry name" value="DEPHOSPHO-COA KINASE-RELATED"/>
    <property type="match status" value="1"/>
</dbReference>
<comment type="caution">
    <text evidence="7">The sequence shown here is derived from an EMBL/GenBank/DDBJ whole genome shotgun (WGS) entry which is preliminary data.</text>
</comment>
<gene>
    <name evidence="5 7" type="primary">coaE</name>
    <name evidence="7" type="ORF">AACH06_14220</name>
</gene>
<comment type="similarity">
    <text evidence="1 5">Belongs to the CoaE family.</text>
</comment>
<feature type="binding site" evidence="5">
    <location>
        <begin position="10"/>
        <end position="15"/>
    </location>
    <ligand>
        <name>ATP</name>
        <dbReference type="ChEBI" id="CHEBI:30616"/>
    </ligand>
</feature>
<dbReference type="Proteomes" id="UP001371218">
    <property type="component" value="Unassembled WGS sequence"/>
</dbReference>
<sequence>MRIGLTGGIGSGKSTVAAALARRGALIVDTDLIARQLTAPQGAALPAIAEAFGSAMIGADGALDRARMRTEVFAQPAARQRLESILHPLIGQTALAQAGIANPGQPVVFDVPLLTESVHWRQRVDRVLLVDCDERLQLARVMRRSGWTEAEVLRVMAQQASRQARRAIADAVIVNEEGIDLAALDAQVGVLWSRWWVDTH</sequence>
<dbReference type="SUPFAM" id="SSF52540">
    <property type="entry name" value="P-loop containing nucleoside triphosphate hydrolases"/>
    <property type="match status" value="1"/>
</dbReference>
<dbReference type="NCBIfam" id="TIGR00152">
    <property type="entry name" value="dephospho-CoA kinase"/>
    <property type="match status" value="1"/>
</dbReference>
<keyword evidence="5 7" id="KW-0418">Kinase</keyword>
<keyword evidence="5" id="KW-0963">Cytoplasm</keyword>
<evidence type="ECO:0000256" key="2">
    <source>
        <dbReference type="ARBA" id="ARBA00022741"/>
    </source>
</evidence>
<keyword evidence="2 5" id="KW-0547">Nucleotide-binding</keyword>
<keyword evidence="3 5" id="KW-0067">ATP-binding</keyword>
<reference evidence="7 8" key="1">
    <citation type="submission" date="2024-04" db="EMBL/GenBank/DDBJ databases">
        <title>Novel species of the genus Ideonella isolated from streams.</title>
        <authorList>
            <person name="Lu H."/>
        </authorList>
    </citation>
    <scope>NUCLEOTIDE SEQUENCE [LARGE SCALE GENOMIC DNA]</scope>
    <source>
        <strain evidence="7 8">DXS29W</strain>
    </source>
</reference>
<protein>
    <recommendedName>
        <fullName evidence="5 6">Dephospho-CoA kinase</fullName>
        <ecNumber evidence="5 6">2.7.1.24</ecNumber>
    </recommendedName>
    <alternativeName>
        <fullName evidence="5">Dephosphocoenzyme A kinase</fullName>
    </alternativeName>
</protein>
<dbReference type="Pfam" id="PF01121">
    <property type="entry name" value="CoaE"/>
    <property type="match status" value="1"/>
</dbReference>
<keyword evidence="8" id="KW-1185">Reference proteome</keyword>
<evidence type="ECO:0000256" key="4">
    <source>
        <dbReference type="ARBA" id="ARBA00022993"/>
    </source>
</evidence>
<keyword evidence="4 5" id="KW-0173">Coenzyme A biosynthesis</keyword>
<comment type="pathway">
    <text evidence="5">Cofactor biosynthesis; coenzyme A biosynthesis; CoA from (R)-pantothenate: step 5/5.</text>
</comment>
<evidence type="ECO:0000313" key="8">
    <source>
        <dbReference type="Proteomes" id="UP001371218"/>
    </source>
</evidence>
<keyword evidence="5 7" id="KW-0808">Transferase</keyword>
<dbReference type="HAMAP" id="MF_00376">
    <property type="entry name" value="Dephospho_CoA_kinase"/>
    <property type="match status" value="1"/>
</dbReference>
<dbReference type="CDD" id="cd02022">
    <property type="entry name" value="DPCK"/>
    <property type="match status" value="1"/>
</dbReference>
<dbReference type="GO" id="GO:0004140">
    <property type="term" value="F:dephospho-CoA kinase activity"/>
    <property type="evidence" value="ECO:0007669"/>
    <property type="project" value="UniProtKB-EC"/>
</dbReference>
<comment type="catalytic activity">
    <reaction evidence="5">
        <text>3'-dephospho-CoA + ATP = ADP + CoA + H(+)</text>
        <dbReference type="Rhea" id="RHEA:18245"/>
        <dbReference type="ChEBI" id="CHEBI:15378"/>
        <dbReference type="ChEBI" id="CHEBI:30616"/>
        <dbReference type="ChEBI" id="CHEBI:57287"/>
        <dbReference type="ChEBI" id="CHEBI:57328"/>
        <dbReference type="ChEBI" id="CHEBI:456216"/>
        <dbReference type="EC" id="2.7.1.24"/>
    </reaction>
</comment>
<evidence type="ECO:0000256" key="6">
    <source>
        <dbReference type="NCBIfam" id="TIGR00152"/>
    </source>
</evidence>
<dbReference type="Gene3D" id="3.40.50.300">
    <property type="entry name" value="P-loop containing nucleotide triphosphate hydrolases"/>
    <property type="match status" value="1"/>
</dbReference>
<evidence type="ECO:0000256" key="3">
    <source>
        <dbReference type="ARBA" id="ARBA00022840"/>
    </source>
</evidence>
<dbReference type="RefSeq" id="WP_341426383.1">
    <property type="nucleotide sequence ID" value="NZ_JBBUTG010000007.1"/>
</dbReference>
<evidence type="ECO:0000313" key="7">
    <source>
        <dbReference type="EMBL" id="MEK8031979.1"/>
    </source>
</evidence>
<dbReference type="EC" id="2.7.1.24" evidence="5 6"/>
<name>A0ABU9BS83_9BURK</name>